<dbReference type="InterPro" id="IPR004527">
    <property type="entry name" value="Glu-tRNA-ligase_bac/mito"/>
</dbReference>
<comment type="catalytic activity">
    <reaction evidence="7">
        <text>tRNA(Glu) + L-glutamate + ATP = L-glutamyl-tRNA(Glu) + AMP + diphosphate</text>
        <dbReference type="Rhea" id="RHEA:23540"/>
        <dbReference type="Rhea" id="RHEA-COMP:9663"/>
        <dbReference type="Rhea" id="RHEA-COMP:9680"/>
        <dbReference type="ChEBI" id="CHEBI:29985"/>
        <dbReference type="ChEBI" id="CHEBI:30616"/>
        <dbReference type="ChEBI" id="CHEBI:33019"/>
        <dbReference type="ChEBI" id="CHEBI:78442"/>
        <dbReference type="ChEBI" id="CHEBI:78520"/>
        <dbReference type="ChEBI" id="CHEBI:456215"/>
        <dbReference type="EC" id="6.1.1.17"/>
    </reaction>
</comment>
<reference evidence="10 11" key="1">
    <citation type="submission" date="2016-11" db="EMBL/GenBank/DDBJ databases">
        <authorList>
            <person name="Varghese N."/>
            <person name="Submissions S."/>
        </authorList>
    </citation>
    <scope>NUCLEOTIDE SEQUENCE [LARGE SCALE GENOMIC DNA]</scope>
    <source>
        <strain evidence="10 11">DSM 20664</strain>
    </source>
</reference>
<dbReference type="PANTHER" id="PTHR43311:SF2">
    <property type="entry name" value="GLUTAMATE--TRNA LIGASE, MITOCHONDRIAL-RELATED"/>
    <property type="match status" value="1"/>
</dbReference>
<dbReference type="Pfam" id="PF19269">
    <property type="entry name" value="Anticodon_2"/>
    <property type="match status" value="1"/>
</dbReference>
<dbReference type="Proteomes" id="UP000185093">
    <property type="component" value="Unassembled WGS sequence"/>
</dbReference>
<comment type="function">
    <text evidence="7">Catalyzes the attachment of glutamate to tRNA(Glu) in a two-step reaction: glutamate is first activated by ATP to form Glu-AMP and then transferred to the acceptor end of tRNA(Glu).</text>
</comment>
<comment type="caution">
    <text evidence="7">Lacks conserved residue(s) required for the propagation of feature annotation.</text>
</comment>
<evidence type="ECO:0000259" key="8">
    <source>
        <dbReference type="Pfam" id="PF00749"/>
    </source>
</evidence>
<dbReference type="InterPro" id="IPR014729">
    <property type="entry name" value="Rossmann-like_a/b/a_fold"/>
</dbReference>
<protein>
    <recommendedName>
        <fullName evidence="7">Glutamate--tRNA ligase</fullName>
        <ecNumber evidence="7">6.1.1.17</ecNumber>
    </recommendedName>
    <alternativeName>
        <fullName evidence="7">Glutamyl-tRNA synthetase</fullName>
        <shortName evidence="7">GluRS</shortName>
    </alternativeName>
</protein>
<comment type="subcellular location">
    <subcellularLocation>
        <location evidence="7">Cytoplasm</location>
    </subcellularLocation>
</comment>
<dbReference type="Gene3D" id="1.10.10.350">
    <property type="match status" value="1"/>
</dbReference>
<dbReference type="Pfam" id="PF00749">
    <property type="entry name" value="tRNA-synt_1c"/>
    <property type="match status" value="1"/>
</dbReference>
<feature type="domain" description="Aminoacyl-tRNA synthetase class I anticodon-binding" evidence="9">
    <location>
        <begin position="387"/>
        <end position="465"/>
    </location>
</feature>
<dbReference type="InterPro" id="IPR020751">
    <property type="entry name" value="aa-tRNA-synth_I_codon-bd_sub2"/>
</dbReference>
<evidence type="ECO:0000256" key="6">
    <source>
        <dbReference type="ARBA" id="ARBA00023146"/>
    </source>
</evidence>
<feature type="short sequence motif" description="'HIGH' region" evidence="7">
    <location>
        <begin position="9"/>
        <end position="19"/>
    </location>
</feature>
<dbReference type="NCBIfam" id="NF004315">
    <property type="entry name" value="PRK05710.1-4"/>
    <property type="match status" value="1"/>
</dbReference>
<comment type="similarity">
    <text evidence="1 7">Belongs to the class-I aminoacyl-tRNA synthetase family. Glutamate--tRNA ligase type 1 subfamily.</text>
</comment>
<proteinExistence type="inferred from homology"/>
<sequence>MRVRTRFAPSPTGNLHIGGARTALFNWIWAKKWKGSFVLRIEDTDKERSSMQFEESIKNDLLWLGLNWDEGPDVGGPYGPYRQSDRFGIYYDVLEKLKDLGCVYPCYCTVEELESERENQLAKGLPPKYSGKCRNLSDEERKKLEEAGRLPSWRFKVPQKPGKVEFYDEVHKHYALSYREVGDFILVRSDGIPTYIFAAVVDDHYMQITHVIRGDEHLPNTVRQVLLYQALSWDPPSFAHIPMILSREGRKLSKREGAEGISELREKGYLPEAVRAYLATLSWAVEGEDFLFDPDAMAQAFDLCSISRSSPIHDENRLRWWGNKALKQKDALWLAERLMAIARERDLKPSCSSTTLASLLPEALSDQATIIEVFDSLIWLFMRPQKSDEMPLWMEELAKELSGVGRWDKEEIERVLKAFQRKLGIKAKEFFHPIRMAITGSHWGPPLPLVMEVLGKEEVLFRLKQEN</sequence>
<comment type="caution">
    <text evidence="10">The sequence shown here is derived from an EMBL/GenBank/DDBJ whole genome shotgun (WGS) entry which is preliminary data.</text>
</comment>
<organism evidence="10 11">
    <name type="scientific">Acetomicrobium flavidum</name>
    <dbReference type="NCBI Taxonomy" id="49896"/>
    <lineage>
        <taxon>Bacteria</taxon>
        <taxon>Thermotogati</taxon>
        <taxon>Synergistota</taxon>
        <taxon>Synergistia</taxon>
        <taxon>Synergistales</taxon>
        <taxon>Acetomicrobiaceae</taxon>
        <taxon>Acetomicrobium</taxon>
    </lineage>
</organism>
<dbReference type="PRINTS" id="PR00987">
    <property type="entry name" value="TRNASYNTHGLU"/>
</dbReference>
<dbReference type="InterPro" id="IPR033910">
    <property type="entry name" value="GluRS_core"/>
</dbReference>
<dbReference type="PANTHER" id="PTHR43311">
    <property type="entry name" value="GLUTAMATE--TRNA LIGASE"/>
    <property type="match status" value="1"/>
</dbReference>
<dbReference type="SUPFAM" id="SSF48163">
    <property type="entry name" value="An anticodon-binding domain of class I aminoacyl-tRNA synthetases"/>
    <property type="match status" value="1"/>
</dbReference>
<feature type="binding site" evidence="7">
    <location>
        <position position="254"/>
    </location>
    <ligand>
        <name>ATP</name>
        <dbReference type="ChEBI" id="CHEBI:30616"/>
    </ligand>
</feature>
<comment type="subunit">
    <text evidence="7">Monomer.</text>
</comment>
<dbReference type="CDD" id="cd00808">
    <property type="entry name" value="GluRS_core"/>
    <property type="match status" value="1"/>
</dbReference>
<evidence type="ECO:0000256" key="2">
    <source>
        <dbReference type="ARBA" id="ARBA00022598"/>
    </source>
</evidence>
<gene>
    <name evidence="7" type="primary">gltX</name>
    <name evidence="10" type="ORF">SAMN05444368_0296</name>
</gene>
<accession>A0ABY1JB29</accession>
<dbReference type="InterPro" id="IPR000924">
    <property type="entry name" value="Glu/Gln-tRNA-synth"/>
</dbReference>
<dbReference type="InterPro" id="IPR020058">
    <property type="entry name" value="Glu/Gln-tRNA-synth_Ib_cat-dom"/>
</dbReference>
<dbReference type="InterPro" id="IPR001412">
    <property type="entry name" value="aa-tRNA-synth_I_CS"/>
</dbReference>
<keyword evidence="6 7" id="KW-0030">Aminoacyl-tRNA synthetase</keyword>
<dbReference type="InterPro" id="IPR049940">
    <property type="entry name" value="GluQ/Sye"/>
</dbReference>
<dbReference type="PROSITE" id="PS00178">
    <property type="entry name" value="AA_TRNA_LIGASE_I"/>
    <property type="match status" value="1"/>
</dbReference>
<dbReference type="InterPro" id="IPR008925">
    <property type="entry name" value="aa_tRNA-synth_I_cd-bd_sf"/>
</dbReference>
<evidence type="ECO:0000256" key="4">
    <source>
        <dbReference type="ARBA" id="ARBA00022840"/>
    </source>
</evidence>
<keyword evidence="3 7" id="KW-0547">Nucleotide-binding</keyword>
<keyword evidence="4 7" id="KW-0067">ATP-binding</keyword>
<evidence type="ECO:0000256" key="3">
    <source>
        <dbReference type="ARBA" id="ARBA00022741"/>
    </source>
</evidence>
<keyword evidence="7" id="KW-0963">Cytoplasm</keyword>
<evidence type="ECO:0000256" key="1">
    <source>
        <dbReference type="ARBA" id="ARBA00007894"/>
    </source>
</evidence>
<evidence type="ECO:0000313" key="10">
    <source>
        <dbReference type="EMBL" id="SIN62998.1"/>
    </source>
</evidence>
<dbReference type="Gene3D" id="3.40.50.620">
    <property type="entry name" value="HUPs"/>
    <property type="match status" value="1"/>
</dbReference>
<dbReference type="GO" id="GO:0016874">
    <property type="term" value="F:ligase activity"/>
    <property type="evidence" value="ECO:0007669"/>
    <property type="project" value="UniProtKB-KW"/>
</dbReference>
<dbReference type="EC" id="6.1.1.17" evidence="7"/>
<keyword evidence="11" id="KW-1185">Reference proteome</keyword>
<dbReference type="HAMAP" id="MF_00022">
    <property type="entry name" value="Glu_tRNA_synth_type1"/>
    <property type="match status" value="1"/>
</dbReference>
<evidence type="ECO:0000256" key="5">
    <source>
        <dbReference type="ARBA" id="ARBA00022917"/>
    </source>
</evidence>
<evidence type="ECO:0000313" key="11">
    <source>
        <dbReference type="Proteomes" id="UP000185093"/>
    </source>
</evidence>
<dbReference type="SUPFAM" id="SSF52374">
    <property type="entry name" value="Nucleotidylyl transferase"/>
    <property type="match status" value="1"/>
</dbReference>
<dbReference type="RefSeq" id="WP_074199060.1">
    <property type="nucleotide sequence ID" value="NZ_FSQZ01000001.1"/>
</dbReference>
<dbReference type="InterPro" id="IPR045462">
    <property type="entry name" value="aa-tRNA-synth_I_cd-bd"/>
</dbReference>
<dbReference type="NCBIfam" id="TIGR00464">
    <property type="entry name" value="gltX_bact"/>
    <property type="match status" value="1"/>
</dbReference>
<keyword evidence="5 7" id="KW-0648">Protein biosynthesis</keyword>
<feature type="short sequence motif" description="'KMSKS' region" evidence="7">
    <location>
        <begin position="251"/>
        <end position="255"/>
    </location>
</feature>
<feature type="domain" description="Glutamyl/glutaminyl-tRNA synthetase class Ib catalytic" evidence="8">
    <location>
        <begin position="3"/>
        <end position="320"/>
    </location>
</feature>
<evidence type="ECO:0000256" key="7">
    <source>
        <dbReference type="HAMAP-Rule" id="MF_00022"/>
    </source>
</evidence>
<keyword evidence="2 7" id="KW-0436">Ligase</keyword>
<evidence type="ECO:0000259" key="9">
    <source>
        <dbReference type="Pfam" id="PF19269"/>
    </source>
</evidence>
<dbReference type="EMBL" id="FSQZ01000001">
    <property type="protein sequence ID" value="SIN62998.1"/>
    <property type="molecule type" value="Genomic_DNA"/>
</dbReference>
<name>A0ABY1JB29_9BACT</name>